<feature type="transmembrane region" description="Helical" evidence="7">
    <location>
        <begin position="550"/>
        <end position="569"/>
    </location>
</feature>
<feature type="transmembrane region" description="Helical" evidence="7">
    <location>
        <begin position="193"/>
        <end position="212"/>
    </location>
</feature>
<dbReference type="InterPro" id="IPR004869">
    <property type="entry name" value="MMPL_dom"/>
</dbReference>
<comment type="caution">
    <text evidence="9">The sequence shown here is derived from an EMBL/GenBank/DDBJ whole genome shotgun (WGS) entry which is preliminary data.</text>
</comment>
<feature type="transmembrane region" description="Helical" evidence="7">
    <location>
        <begin position="695"/>
        <end position="718"/>
    </location>
</feature>
<gene>
    <name evidence="9" type="ORF">ACH407_34240</name>
</gene>
<feature type="domain" description="Membrane transport protein MMPL" evidence="8">
    <location>
        <begin position="494"/>
        <end position="725"/>
    </location>
</feature>
<keyword evidence="4 7" id="KW-1133">Transmembrane helix</keyword>
<evidence type="ECO:0000256" key="6">
    <source>
        <dbReference type="SAM" id="MobiDB-lite"/>
    </source>
</evidence>
<organism evidence="9 10">
    <name type="scientific">Streptomyces litmocidini</name>
    <dbReference type="NCBI Taxonomy" id="67318"/>
    <lineage>
        <taxon>Bacteria</taxon>
        <taxon>Bacillati</taxon>
        <taxon>Actinomycetota</taxon>
        <taxon>Actinomycetes</taxon>
        <taxon>Kitasatosporales</taxon>
        <taxon>Streptomycetaceae</taxon>
        <taxon>Streptomyces</taxon>
    </lineage>
</organism>
<feature type="region of interest" description="Disordered" evidence="6">
    <location>
        <begin position="739"/>
        <end position="759"/>
    </location>
</feature>
<name>A0ABW7UJU8_9ACTN</name>
<feature type="transmembrane region" description="Helical" evidence="7">
    <location>
        <begin position="614"/>
        <end position="638"/>
    </location>
</feature>
<keyword evidence="10" id="KW-1185">Reference proteome</keyword>
<comment type="subcellular location">
    <subcellularLocation>
        <location evidence="1">Cell membrane</location>
        <topology evidence="1">Multi-pass membrane protein</topology>
    </subcellularLocation>
</comment>
<dbReference type="SUPFAM" id="SSF82866">
    <property type="entry name" value="Multidrug efflux transporter AcrB transmembrane domain"/>
    <property type="match status" value="2"/>
</dbReference>
<protein>
    <submittedName>
        <fullName evidence="9">MMPL family transporter</fullName>
    </submittedName>
</protein>
<evidence type="ECO:0000256" key="2">
    <source>
        <dbReference type="ARBA" id="ARBA00022475"/>
    </source>
</evidence>
<feature type="transmembrane region" description="Helical" evidence="7">
    <location>
        <begin position="219"/>
        <end position="237"/>
    </location>
</feature>
<feature type="transmembrane region" description="Helical" evidence="7">
    <location>
        <begin position="243"/>
        <end position="265"/>
    </location>
</feature>
<evidence type="ECO:0000256" key="4">
    <source>
        <dbReference type="ARBA" id="ARBA00022989"/>
    </source>
</evidence>
<evidence type="ECO:0000256" key="7">
    <source>
        <dbReference type="SAM" id="Phobius"/>
    </source>
</evidence>
<reference evidence="9 10" key="1">
    <citation type="submission" date="2024-10" db="EMBL/GenBank/DDBJ databases">
        <title>The Natural Products Discovery Center: Release of the First 8490 Sequenced Strains for Exploring Actinobacteria Biosynthetic Diversity.</title>
        <authorList>
            <person name="Kalkreuter E."/>
            <person name="Kautsar S.A."/>
            <person name="Yang D."/>
            <person name="Bader C.D."/>
            <person name="Teijaro C.N."/>
            <person name="Fluegel L."/>
            <person name="Davis C.M."/>
            <person name="Simpson J.R."/>
            <person name="Lauterbach L."/>
            <person name="Steele A.D."/>
            <person name="Gui C."/>
            <person name="Meng S."/>
            <person name="Li G."/>
            <person name="Viehrig K."/>
            <person name="Ye F."/>
            <person name="Su P."/>
            <person name="Kiefer A.F."/>
            <person name="Nichols A."/>
            <person name="Cepeda A.J."/>
            <person name="Yan W."/>
            <person name="Fan B."/>
            <person name="Jiang Y."/>
            <person name="Adhikari A."/>
            <person name="Zheng C.-J."/>
            <person name="Schuster L."/>
            <person name="Cowan T.M."/>
            <person name="Smanski M.J."/>
            <person name="Chevrette M.G."/>
            <person name="De Carvalho L.P.S."/>
            <person name="Shen B."/>
        </authorList>
    </citation>
    <scope>NUCLEOTIDE SEQUENCE [LARGE SCALE GENOMIC DNA]</scope>
    <source>
        <strain evidence="9 10">NPDC020602</strain>
    </source>
</reference>
<evidence type="ECO:0000313" key="10">
    <source>
        <dbReference type="Proteomes" id="UP001611339"/>
    </source>
</evidence>
<feature type="transmembrane region" description="Helical" evidence="7">
    <location>
        <begin position="665"/>
        <end position="683"/>
    </location>
</feature>
<evidence type="ECO:0000256" key="3">
    <source>
        <dbReference type="ARBA" id="ARBA00022692"/>
    </source>
</evidence>
<feature type="transmembrane region" description="Helical" evidence="7">
    <location>
        <begin position="21"/>
        <end position="40"/>
    </location>
</feature>
<feature type="transmembrane region" description="Helical" evidence="7">
    <location>
        <begin position="396"/>
        <end position="420"/>
    </location>
</feature>
<dbReference type="Pfam" id="PF03176">
    <property type="entry name" value="MMPL"/>
    <property type="match status" value="2"/>
</dbReference>
<dbReference type="Gene3D" id="1.20.1640.10">
    <property type="entry name" value="Multidrug efflux transporter AcrB transmembrane domain"/>
    <property type="match status" value="2"/>
</dbReference>
<dbReference type="Proteomes" id="UP001611339">
    <property type="component" value="Unassembled WGS sequence"/>
</dbReference>
<evidence type="ECO:0000256" key="5">
    <source>
        <dbReference type="ARBA" id="ARBA00023136"/>
    </source>
</evidence>
<accession>A0ABW7UJU8</accession>
<dbReference type="PANTHER" id="PTHR33406">
    <property type="entry name" value="MEMBRANE PROTEIN MJ1562-RELATED"/>
    <property type="match status" value="1"/>
</dbReference>
<keyword evidence="2" id="KW-1003">Cell membrane</keyword>
<feature type="domain" description="Membrane transport protein MMPL" evidence="8">
    <location>
        <begin position="46"/>
        <end position="397"/>
    </location>
</feature>
<evidence type="ECO:0000259" key="8">
    <source>
        <dbReference type="Pfam" id="PF03176"/>
    </source>
</evidence>
<evidence type="ECO:0000256" key="1">
    <source>
        <dbReference type="ARBA" id="ARBA00004651"/>
    </source>
</evidence>
<sequence length="759" mass="78473">MLSKALLRLGASAARHPWRVIAAWLVVATLAVLAAVALGGRTADSMTAPGLDSQRAAELIEKAGTGQEGMTAQVVVTPLDDGATFFDHGTARTALTRLRTEVRRLPHVLGTSDPAGALDAGGDTAVRGGLVSADGRVAVVRVQYPDQSRLSAEDLDALVDLGDRLRPELPLRIEMGGNLFYVFSDPDGGASELVGLLAAAAILFLAFGSLVAAALPIGMAVFGLTVGVATMTVLAGVTDVPTFAPVLGSMVGLGVGIDYALFVLARHREYLARGLGPREAAGRAVATAGRPVVFAGGTVVVSILGLAVANVPFMTVGGLAVSIVVLTMVLASVTLLPAFLGAAGPRLARAGRIGRIGRALQTGKPGRPARRRNPAAGAAHAAGWRRWIGHVGRHPVPYAVGAAGLLLTATLPVLGLRVGLPDDGSLPHSRTERRAYDLVAEGFGPGTNGPLVIAADPAGDPGVLDRLVGAIAADPGIASVAPTHIDRATGIATLVVFPTTGPQDKATADTIARLRTDVLPTAIGHGPARAHVGGAAASLSDVGRRTSERLPVFVAAVLATSFLLLMLVFRSVLVPLKAVLLNLLSIGAAYGIMVAVFQWGWGGALVGLEATVPIVSFIPMFLFAILFGLSMDYEVFLLSRVREEYLRTGDNGTAIVEGVSRTARIITSAALIMVAVFLSFAVAEDPSTKMFGLGLATAIFVDATVVRMVLVPATMTLLGRANWWLPKWLDRLLPRGPVGTDDTDAESTGGAARPRLVDR</sequence>
<feature type="transmembrane region" description="Helical" evidence="7">
    <location>
        <begin position="319"/>
        <end position="343"/>
    </location>
</feature>
<evidence type="ECO:0000313" key="9">
    <source>
        <dbReference type="EMBL" id="MFI1718605.1"/>
    </source>
</evidence>
<dbReference type="PANTHER" id="PTHR33406:SF13">
    <property type="entry name" value="MEMBRANE PROTEIN YDFJ"/>
    <property type="match status" value="1"/>
</dbReference>
<dbReference type="InterPro" id="IPR050545">
    <property type="entry name" value="Mycobact_MmpL"/>
</dbReference>
<dbReference type="EMBL" id="JBIRUI010000024">
    <property type="protein sequence ID" value="MFI1718605.1"/>
    <property type="molecule type" value="Genomic_DNA"/>
</dbReference>
<feature type="transmembrane region" description="Helical" evidence="7">
    <location>
        <begin position="581"/>
        <end position="602"/>
    </location>
</feature>
<proteinExistence type="predicted"/>
<keyword evidence="5 7" id="KW-0472">Membrane</keyword>
<feature type="transmembrane region" description="Helical" evidence="7">
    <location>
        <begin position="292"/>
        <end position="313"/>
    </location>
</feature>
<keyword evidence="3 7" id="KW-0812">Transmembrane</keyword>
<dbReference type="RefSeq" id="WP_398713247.1">
    <property type="nucleotide sequence ID" value="NZ_JBIRUI010000024.1"/>
</dbReference>